<reference evidence="1" key="2">
    <citation type="journal article" date="2015" name="Data Brief">
        <title>Shoot transcriptome of the giant reed, Arundo donax.</title>
        <authorList>
            <person name="Barrero R.A."/>
            <person name="Guerrero F.D."/>
            <person name="Moolhuijzen P."/>
            <person name="Goolsby J.A."/>
            <person name="Tidwell J."/>
            <person name="Bellgard S.E."/>
            <person name="Bellgard M.I."/>
        </authorList>
    </citation>
    <scope>NUCLEOTIDE SEQUENCE</scope>
    <source>
        <tissue evidence="1">Shoot tissue taken approximately 20 cm above the soil surface</tissue>
    </source>
</reference>
<accession>A0A0A9EIH9</accession>
<dbReference type="AlphaFoldDB" id="A0A0A9EIH9"/>
<proteinExistence type="predicted"/>
<organism evidence="1">
    <name type="scientific">Arundo donax</name>
    <name type="common">Giant reed</name>
    <name type="synonym">Donax arundinaceus</name>
    <dbReference type="NCBI Taxonomy" id="35708"/>
    <lineage>
        <taxon>Eukaryota</taxon>
        <taxon>Viridiplantae</taxon>
        <taxon>Streptophyta</taxon>
        <taxon>Embryophyta</taxon>
        <taxon>Tracheophyta</taxon>
        <taxon>Spermatophyta</taxon>
        <taxon>Magnoliopsida</taxon>
        <taxon>Liliopsida</taxon>
        <taxon>Poales</taxon>
        <taxon>Poaceae</taxon>
        <taxon>PACMAD clade</taxon>
        <taxon>Arundinoideae</taxon>
        <taxon>Arundineae</taxon>
        <taxon>Arundo</taxon>
    </lineage>
</organism>
<dbReference type="EMBL" id="GBRH01202028">
    <property type="protein sequence ID" value="JAD95867.1"/>
    <property type="molecule type" value="Transcribed_RNA"/>
</dbReference>
<name>A0A0A9EIH9_ARUDO</name>
<sequence length="30" mass="3188">MSTETRESLGLCLSRCHATESPANPAPRTA</sequence>
<protein>
    <submittedName>
        <fullName evidence="1">Uncharacterized protein</fullName>
    </submittedName>
</protein>
<reference evidence="1" key="1">
    <citation type="submission" date="2014-09" db="EMBL/GenBank/DDBJ databases">
        <authorList>
            <person name="Magalhaes I.L.F."/>
            <person name="Oliveira U."/>
            <person name="Santos F.R."/>
            <person name="Vidigal T.H.D.A."/>
            <person name="Brescovit A.D."/>
            <person name="Santos A.J."/>
        </authorList>
    </citation>
    <scope>NUCLEOTIDE SEQUENCE</scope>
    <source>
        <tissue evidence="1">Shoot tissue taken approximately 20 cm above the soil surface</tissue>
    </source>
</reference>
<evidence type="ECO:0000313" key="1">
    <source>
        <dbReference type="EMBL" id="JAD95867.1"/>
    </source>
</evidence>